<evidence type="ECO:0000313" key="6">
    <source>
        <dbReference type="Proteomes" id="UP000289166"/>
    </source>
</evidence>
<dbReference type="Gene3D" id="2.60.120.10">
    <property type="entry name" value="Jelly Rolls"/>
    <property type="match status" value="1"/>
</dbReference>
<dbReference type="Pfam" id="PF02311">
    <property type="entry name" value="AraC_binding"/>
    <property type="match status" value="1"/>
</dbReference>
<evidence type="ECO:0000256" key="1">
    <source>
        <dbReference type="ARBA" id="ARBA00023015"/>
    </source>
</evidence>
<proteinExistence type="predicted"/>
<dbReference type="Gene3D" id="1.10.10.60">
    <property type="entry name" value="Homeodomain-like"/>
    <property type="match status" value="2"/>
</dbReference>
<dbReference type="InterPro" id="IPR014710">
    <property type="entry name" value="RmlC-like_jellyroll"/>
</dbReference>
<dbReference type="InterPro" id="IPR018060">
    <property type="entry name" value="HTH_AraC"/>
</dbReference>
<comment type="caution">
    <text evidence="5">The sequence shown here is derived from an EMBL/GenBank/DDBJ whole genome shotgun (WGS) entry which is preliminary data.</text>
</comment>
<evidence type="ECO:0000313" key="5">
    <source>
        <dbReference type="EMBL" id="RXE58423.1"/>
    </source>
</evidence>
<dbReference type="SMART" id="SM00342">
    <property type="entry name" value="HTH_ARAC"/>
    <property type="match status" value="1"/>
</dbReference>
<dbReference type="RefSeq" id="WP_069193677.1">
    <property type="nucleotide sequence ID" value="NZ_RLII01000018.1"/>
</dbReference>
<dbReference type="PANTHER" id="PTHR43280:SF34">
    <property type="entry name" value="ARAC-FAMILY TRANSCRIPTIONAL REGULATOR"/>
    <property type="match status" value="1"/>
</dbReference>
<gene>
    <name evidence="5" type="ORF">EFD62_12230</name>
</gene>
<dbReference type="InterPro" id="IPR018062">
    <property type="entry name" value="HTH_AraC-typ_CS"/>
</dbReference>
<evidence type="ECO:0000259" key="4">
    <source>
        <dbReference type="PROSITE" id="PS01124"/>
    </source>
</evidence>
<dbReference type="PROSITE" id="PS01124">
    <property type="entry name" value="HTH_ARAC_FAMILY_2"/>
    <property type="match status" value="1"/>
</dbReference>
<dbReference type="PRINTS" id="PR00032">
    <property type="entry name" value="HTHARAC"/>
</dbReference>
<dbReference type="SUPFAM" id="SSF51215">
    <property type="entry name" value="Regulatory protein AraC"/>
    <property type="match status" value="1"/>
</dbReference>
<keyword evidence="3" id="KW-0804">Transcription</keyword>
<dbReference type="PROSITE" id="PS00041">
    <property type="entry name" value="HTH_ARAC_FAMILY_1"/>
    <property type="match status" value="1"/>
</dbReference>
<dbReference type="PANTHER" id="PTHR43280">
    <property type="entry name" value="ARAC-FAMILY TRANSCRIPTIONAL REGULATOR"/>
    <property type="match status" value="1"/>
</dbReference>
<name>A0A4Q0I2I3_9FIRM</name>
<dbReference type="InterPro" id="IPR020449">
    <property type="entry name" value="Tscrpt_reg_AraC-type_HTH"/>
</dbReference>
<dbReference type="AlphaFoldDB" id="A0A4Q0I2I3"/>
<keyword evidence="1" id="KW-0805">Transcription regulation</keyword>
<dbReference type="GO" id="GO:0043565">
    <property type="term" value="F:sequence-specific DNA binding"/>
    <property type="evidence" value="ECO:0007669"/>
    <property type="project" value="InterPro"/>
</dbReference>
<dbReference type="InterPro" id="IPR009057">
    <property type="entry name" value="Homeodomain-like_sf"/>
</dbReference>
<evidence type="ECO:0000256" key="2">
    <source>
        <dbReference type="ARBA" id="ARBA00023125"/>
    </source>
</evidence>
<keyword evidence="2" id="KW-0238">DNA-binding</keyword>
<dbReference type="GO" id="GO:0003700">
    <property type="term" value="F:DNA-binding transcription factor activity"/>
    <property type="evidence" value="ECO:0007669"/>
    <property type="project" value="InterPro"/>
</dbReference>
<accession>A0A4Q0I2I3</accession>
<organism evidence="5 6">
    <name type="scientific">Acetivibrio mesophilus</name>
    <dbReference type="NCBI Taxonomy" id="2487273"/>
    <lineage>
        <taxon>Bacteria</taxon>
        <taxon>Bacillati</taxon>
        <taxon>Bacillota</taxon>
        <taxon>Clostridia</taxon>
        <taxon>Eubacteriales</taxon>
        <taxon>Oscillospiraceae</taxon>
        <taxon>Acetivibrio</taxon>
    </lineage>
</organism>
<dbReference type="SUPFAM" id="SSF46689">
    <property type="entry name" value="Homeodomain-like"/>
    <property type="match status" value="2"/>
</dbReference>
<feature type="domain" description="HTH araC/xylS-type" evidence="4">
    <location>
        <begin position="185"/>
        <end position="282"/>
    </location>
</feature>
<dbReference type="OrthoDB" id="9774814at2"/>
<dbReference type="InterPro" id="IPR003313">
    <property type="entry name" value="AraC-bd"/>
</dbReference>
<dbReference type="Pfam" id="PF12833">
    <property type="entry name" value="HTH_18"/>
    <property type="match status" value="1"/>
</dbReference>
<reference evidence="6" key="1">
    <citation type="submission" date="2018-11" db="EMBL/GenBank/DDBJ databases">
        <title>Genome sequencing of a novel mesophilic and cellulolytic organism within the genus Hungateiclostridium.</title>
        <authorList>
            <person name="Rettenmaier R."/>
            <person name="Liebl W."/>
            <person name="Zverlov V."/>
        </authorList>
    </citation>
    <scope>NUCLEOTIDE SEQUENCE [LARGE SCALE GENOMIC DNA]</scope>
    <source>
        <strain evidence="6">N2K1</strain>
    </source>
</reference>
<dbReference type="InterPro" id="IPR037923">
    <property type="entry name" value="HTH-like"/>
</dbReference>
<evidence type="ECO:0000256" key="3">
    <source>
        <dbReference type="ARBA" id="ARBA00023163"/>
    </source>
</evidence>
<protein>
    <submittedName>
        <fullName evidence="5">AraC family transcriptional regulator</fullName>
    </submittedName>
</protein>
<keyword evidence="6" id="KW-1185">Reference proteome</keyword>
<sequence>MEQKFTTRQYMIESDFEFFHNRDMSLFEVDYHSHDFYEVYFFISGYVTYFIEGKAYKLKPGDIILVNNKELHKLVIGSGAVYDRIVIWIDPGYIARLCTDKTDLFMCFEYTSQKKYNLLRPSIENLTYLRSIVAKLETASRSTVFGSDILKKVYLNELIVYLNRAYLETSEEEIEADIDNNPVINEVIKYINSSIDEEITLDKLAGQFFISKYHLLREFKKYTGYTIHNYIQKKRLIMARALLRDGAKIMDAAMRCGFGNYSSFNRAFKKEYSISPREYCSQFA</sequence>
<dbReference type="Proteomes" id="UP000289166">
    <property type="component" value="Unassembled WGS sequence"/>
</dbReference>
<dbReference type="EMBL" id="RLII01000018">
    <property type="protein sequence ID" value="RXE58423.1"/>
    <property type="molecule type" value="Genomic_DNA"/>
</dbReference>